<organism evidence="1 2">
    <name type="scientific">Truncatella angustata</name>
    <dbReference type="NCBI Taxonomy" id="152316"/>
    <lineage>
        <taxon>Eukaryota</taxon>
        <taxon>Fungi</taxon>
        <taxon>Dikarya</taxon>
        <taxon>Ascomycota</taxon>
        <taxon>Pezizomycotina</taxon>
        <taxon>Sordariomycetes</taxon>
        <taxon>Xylariomycetidae</taxon>
        <taxon>Amphisphaeriales</taxon>
        <taxon>Sporocadaceae</taxon>
        <taxon>Truncatella</taxon>
    </lineage>
</organism>
<dbReference type="OrthoDB" id="5291055at2759"/>
<gene>
    <name evidence="1" type="ORF">BKA67DRAFT_531451</name>
</gene>
<dbReference type="EMBL" id="JAGPXC010000001">
    <property type="protein sequence ID" value="KAH6661398.1"/>
    <property type="molecule type" value="Genomic_DNA"/>
</dbReference>
<comment type="caution">
    <text evidence="1">The sequence shown here is derived from an EMBL/GenBank/DDBJ whole genome shotgun (WGS) entry which is preliminary data.</text>
</comment>
<dbReference type="RefSeq" id="XP_045965529.1">
    <property type="nucleotide sequence ID" value="XM_046099386.1"/>
</dbReference>
<keyword evidence="2" id="KW-1185">Reference proteome</keyword>
<proteinExistence type="predicted"/>
<dbReference type="GeneID" id="70128278"/>
<dbReference type="Proteomes" id="UP000758603">
    <property type="component" value="Unassembled WGS sequence"/>
</dbReference>
<reference evidence="1" key="1">
    <citation type="journal article" date="2021" name="Nat. Commun.">
        <title>Genetic determinants of endophytism in the Arabidopsis root mycobiome.</title>
        <authorList>
            <person name="Mesny F."/>
            <person name="Miyauchi S."/>
            <person name="Thiergart T."/>
            <person name="Pickel B."/>
            <person name="Atanasova L."/>
            <person name="Karlsson M."/>
            <person name="Huettel B."/>
            <person name="Barry K.W."/>
            <person name="Haridas S."/>
            <person name="Chen C."/>
            <person name="Bauer D."/>
            <person name="Andreopoulos W."/>
            <person name="Pangilinan J."/>
            <person name="LaButti K."/>
            <person name="Riley R."/>
            <person name="Lipzen A."/>
            <person name="Clum A."/>
            <person name="Drula E."/>
            <person name="Henrissat B."/>
            <person name="Kohler A."/>
            <person name="Grigoriev I.V."/>
            <person name="Martin F.M."/>
            <person name="Hacquard S."/>
        </authorList>
    </citation>
    <scope>NUCLEOTIDE SEQUENCE</scope>
    <source>
        <strain evidence="1">MPI-SDFR-AT-0073</strain>
    </source>
</reference>
<accession>A0A9P9A4Q4</accession>
<name>A0A9P9A4Q4_9PEZI</name>
<sequence>MNTNEDWQREVHLVFSIPEEYCEIKQTVGCFMHIHVAPMQTTDLDQKYAMVQLQIILNVISYYDAAITQIMPAEGRTIYRPTPTSRRSRKPLFFILEKIKMKPMVYREMGQDKYQSWNFGHLTNQCGNIEFRRPPGVQTAADAKPWTAYTLSFINMAITMSIGWAKV</sequence>
<evidence type="ECO:0000313" key="2">
    <source>
        <dbReference type="Proteomes" id="UP000758603"/>
    </source>
</evidence>
<protein>
    <submittedName>
        <fullName evidence="1">Uncharacterized protein</fullName>
    </submittedName>
</protein>
<dbReference type="AlphaFoldDB" id="A0A9P9A4Q4"/>
<evidence type="ECO:0000313" key="1">
    <source>
        <dbReference type="EMBL" id="KAH6661398.1"/>
    </source>
</evidence>